<gene>
    <name evidence="1" type="ORF">DILT_LOCUS11512</name>
</gene>
<keyword evidence="2" id="KW-1185">Reference proteome</keyword>
<protein>
    <submittedName>
        <fullName evidence="1">Uncharacterized protein</fullName>
    </submittedName>
</protein>
<dbReference type="Proteomes" id="UP000281553">
    <property type="component" value="Unassembled WGS sequence"/>
</dbReference>
<name>A0A3P7MCN5_DIBLA</name>
<sequence>SALYDFIKEYLIPTVGDFQLFLSSLSTKSCSENPSCFVAKHCLHFFFLSPSDTTPPKVNIPNNSTTTLVEANLVPMTKVHLTLPSGPPKAADVFT</sequence>
<feature type="non-terminal residue" evidence="1">
    <location>
        <position position="1"/>
    </location>
</feature>
<reference evidence="1 2" key="1">
    <citation type="submission" date="2018-11" db="EMBL/GenBank/DDBJ databases">
        <authorList>
            <consortium name="Pathogen Informatics"/>
        </authorList>
    </citation>
    <scope>NUCLEOTIDE SEQUENCE [LARGE SCALE GENOMIC DNA]</scope>
</reference>
<proteinExistence type="predicted"/>
<evidence type="ECO:0000313" key="2">
    <source>
        <dbReference type="Proteomes" id="UP000281553"/>
    </source>
</evidence>
<organism evidence="1 2">
    <name type="scientific">Dibothriocephalus latus</name>
    <name type="common">Fish tapeworm</name>
    <name type="synonym">Diphyllobothrium latum</name>
    <dbReference type="NCBI Taxonomy" id="60516"/>
    <lineage>
        <taxon>Eukaryota</taxon>
        <taxon>Metazoa</taxon>
        <taxon>Spiralia</taxon>
        <taxon>Lophotrochozoa</taxon>
        <taxon>Platyhelminthes</taxon>
        <taxon>Cestoda</taxon>
        <taxon>Eucestoda</taxon>
        <taxon>Diphyllobothriidea</taxon>
        <taxon>Diphyllobothriidae</taxon>
        <taxon>Dibothriocephalus</taxon>
    </lineage>
</organism>
<dbReference type="AlphaFoldDB" id="A0A3P7MCN5"/>
<dbReference type="EMBL" id="UYRU01063257">
    <property type="protein sequence ID" value="VDN15681.1"/>
    <property type="molecule type" value="Genomic_DNA"/>
</dbReference>
<evidence type="ECO:0000313" key="1">
    <source>
        <dbReference type="EMBL" id="VDN15681.1"/>
    </source>
</evidence>
<dbReference type="OrthoDB" id="440781at2759"/>
<accession>A0A3P7MCN5</accession>